<keyword evidence="3 9" id="KW-0812">Transmembrane</keyword>
<dbReference type="PANTHER" id="PTHR34820">
    <property type="entry name" value="INNER MEMBRANE PROTEIN YEBZ"/>
    <property type="match status" value="1"/>
</dbReference>
<accession>A0ABT8XJ35</accession>
<feature type="transmembrane region" description="Helical" evidence="9">
    <location>
        <begin position="320"/>
        <end position="338"/>
    </location>
</feature>
<feature type="transmembrane region" description="Helical" evidence="9">
    <location>
        <begin position="350"/>
        <end position="371"/>
    </location>
</feature>
<dbReference type="Gene3D" id="2.60.40.1220">
    <property type="match status" value="1"/>
</dbReference>
<keyword evidence="7" id="KW-0186">Copper</keyword>
<organism evidence="12 13">
    <name type="scientific">Shinella curvata</name>
    <dbReference type="NCBI Taxonomy" id="1817964"/>
    <lineage>
        <taxon>Bacteria</taxon>
        <taxon>Pseudomonadati</taxon>
        <taxon>Pseudomonadota</taxon>
        <taxon>Alphaproteobacteria</taxon>
        <taxon>Hyphomicrobiales</taxon>
        <taxon>Rhizobiaceae</taxon>
        <taxon>Shinella</taxon>
    </lineage>
</organism>
<dbReference type="Pfam" id="PF05425">
    <property type="entry name" value="CopD"/>
    <property type="match status" value="1"/>
</dbReference>
<keyword evidence="8 9" id="KW-0472">Membrane</keyword>
<name>A0ABT8XJ35_9HYPH</name>
<keyword evidence="4" id="KW-0479">Metal-binding</keyword>
<evidence type="ECO:0000256" key="6">
    <source>
        <dbReference type="ARBA" id="ARBA00022989"/>
    </source>
</evidence>
<feature type="domain" description="Copper resistance protein D" evidence="11">
    <location>
        <begin position="312"/>
        <end position="411"/>
    </location>
</feature>
<feature type="domain" description="CopC" evidence="10">
    <location>
        <begin position="30"/>
        <end position="121"/>
    </location>
</feature>
<sequence>MRNHHLGRFGLLALIAGLIWSCLTIAALAHASLTSATPSDGAVVATPPAMLSLSFSEPVSPLVLKLVRPDGTTTNLERFALRDKTLEITSPDDLGNGTYVMTWRVVSEDGHPVGGSSIFSIGAPSASQPAAMESADWLVRSALWISRIGLYAGLFLGIGGTFTLRWLISPTGSVRHATFALIAIGIIATLASAGLQGLDALGLPLRELVTRAAWATGFETSFGRTVLLLIGAFFLSVVALWVQGPAMGRTLAAIALIAGAAALALSGHASAAAPQLLMRPAVFLHSLTIAIWAGALLPLIHALRHHVEAGRAALARFARLIPVAVGILVIAGIVLAIVQVERPAALLDTAYGNVLLAKLGLILVLFLVVSFNRWALTKPAQAGDGKARHRLARVVVVETILVLAILAVASTWRFTPPPRALAVIAAQPVSVHIHAEKAMAEVTITPGRAGPVEVSAFVMAPDFSAMVPKEVVFVFSNPQAGVEPMRRKAALRDGAWRSEGVVLPLPGQWQLRVDVLISDFDLVRLQDVVEIQP</sequence>
<feature type="transmembrane region" description="Helical" evidence="9">
    <location>
        <begin position="179"/>
        <end position="201"/>
    </location>
</feature>
<dbReference type="Proteomes" id="UP001177080">
    <property type="component" value="Unassembled WGS sequence"/>
</dbReference>
<comment type="subcellular location">
    <subcellularLocation>
        <location evidence="1">Cell membrane</location>
        <topology evidence="1">Multi-pass membrane protein</topology>
    </subcellularLocation>
</comment>
<dbReference type="InterPro" id="IPR007348">
    <property type="entry name" value="CopC_dom"/>
</dbReference>
<evidence type="ECO:0000313" key="12">
    <source>
        <dbReference type="EMBL" id="MDO6123276.1"/>
    </source>
</evidence>
<evidence type="ECO:0000256" key="9">
    <source>
        <dbReference type="SAM" id="Phobius"/>
    </source>
</evidence>
<keyword evidence="6 9" id="KW-1133">Transmembrane helix</keyword>
<feature type="transmembrane region" description="Helical" evidence="9">
    <location>
        <begin position="281"/>
        <end position="300"/>
    </location>
</feature>
<gene>
    <name evidence="12" type="ORF">GB928_018970</name>
</gene>
<comment type="caution">
    <text evidence="12">The sequence shown here is derived from an EMBL/GenBank/DDBJ whole genome shotgun (WGS) entry which is preliminary data.</text>
</comment>
<evidence type="ECO:0000259" key="11">
    <source>
        <dbReference type="Pfam" id="PF05425"/>
    </source>
</evidence>
<dbReference type="SUPFAM" id="SSF81296">
    <property type="entry name" value="E set domains"/>
    <property type="match status" value="1"/>
</dbReference>
<keyword evidence="5" id="KW-0732">Signal</keyword>
<dbReference type="InterPro" id="IPR014755">
    <property type="entry name" value="Cu-Rt/internalin_Ig-like"/>
</dbReference>
<evidence type="ECO:0000256" key="7">
    <source>
        <dbReference type="ARBA" id="ARBA00023008"/>
    </source>
</evidence>
<dbReference type="Pfam" id="PF04234">
    <property type="entry name" value="CopC"/>
    <property type="match status" value="1"/>
</dbReference>
<keyword evidence="13" id="KW-1185">Reference proteome</keyword>
<evidence type="ECO:0000256" key="1">
    <source>
        <dbReference type="ARBA" id="ARBA00004651"/>
    </source>
</evidence>
<evidence type="ECO:0000256" key="4">
    <source>
        <dbReference type="ARBA" id="ARBA00022723"/>
    </source>
</evidence>
<feature type="transmembrane region" description="Helical" evidence="9">
    <location>
        <begin position="391"/>
        <end position="412"/>
    </location>
</feature>
<dbReference type="EMBL" id="WHSC02000008">
    <property type="protein sequence ID" value="MDO6123276.1"/>
    <property type="molecule type" value="Genomic_DNA"/>
</dbReference>
<evidence type="ECO:0000313" key="13">
    <source>
        <dbReference type="Proteomes" id="UP001177080"/>
    </source>
</evidence>
<dbReference type="PANTHER" id="PTHR34820:SF4">
    <property type="entry name" value="INNER MEMBRANE PROTEIN YEBZ"/>
    <property type="match status" value="1"/>
</dbReference>
<dbReference type="InterPro" id="IPR014756">
    <property type="entry name" value="Ig_E-set"/>
</dbReference>
<keyword evidence="2" id="KW-1003">Cell membrane</keyword>
<evidence type="ECO:0000256" key="3">
    <source>
        <dbReference type="ARBA" id="ARBA00022692"/>
    </source>
</evidence>
<protein>
    <submittedName>
        <fullName evidence="12">Copper resistance CopC/CopD family protein</fullName>
    </submittedName>
</protein>
<evidence type="ECO:0000259" key="10">
    <source>
        <dbReference type="Pfam" id="PF04234"/>
    </source>
</evidence>
<evidence type="ECO:0000256" key="5">
    <source>
        <dbReference type="ARBA" id="ARBA00022729"/>
    </source>
</evidence>
<reference evidence="12" key="1">
    <citation type="submission" date="2022-04" db="EMBL/GenBank/DDBJ databases">
        <title>Shinella lacus sp. nov., a novel member of the genus Shinella from water.</title>
        <authorList>
            <person name="Deng Y."/>
        </authorList>
    </citation>
    <scope>NUCLEOTIDE SEQUENCE</scope>
    <source>
        <strain evidence="12">JCM 31239</strain>
    </source>
</reference>
<dbReference type="RefSeq" id="WP_244763053.1">
    <property type="nucleotide sequence ID" value="NZ_JALJCJ010000006.1"/>
</dbReference>
<feature type="transmembrane region" description="Helical" evidence="9">
    <location>
        <begin position="251"/>
        <end position="269"/>
    </location>
</feature>
<evidence type="ECO:0000256" key="2">
    <source>
        <dbReference type="ARBA" id="ARBA00022475"/>
    </source>
</evidence>
<dbReference type="InterPro" id="IPR008457">
    <property type="entry name" value="Cu-R_CopD_dom"/>
</dbReference>
<feature type="transmembrane region" description="Helical" evidence="9">
    <location>
        <begin position="221"/>
        <end position="242"/>
    </location>
</feature>
<dbReference type="InterPro" id="IPR032694">
    <property type="entry name" value="CopC/D"/>
</dbReference>
<proteinExistence type="predicted"/>
<evidence type="ECO:0000256" key="8">
    <source>
        <dbReference type="ARBA" id="ARBA00023136"/>
    </source>
</evidence>
<feature type="transmembrane region" description="Helical" evidence="9">
    <location>
        <begin position="148"/>
        <end position="167"/>
    </location>
</feature>